<evidence type="ECO:0000259" key="1">
    <source>
        <dbReference type="PROSITE" id="PS50879"/>
    </source>
</evidence>
<organism evidence="2">
    <name type="scientific">Diabrotica virgifera virgifera</name>
    <name type="common">western corn rootworm</name>
    <dbReference type="NCBI Taxonomy" id="50390"/>
    <lineage>
        <taxon>Eukaryota</taxon>
        <taxon>Metazoa</taxon>
        <taxon>Ecdysozoa</taxon>
        <taxon>Arthropoda</taxon>
        <taxon>Hexapoda</taxon>
        <taxon>Insecta</taxon>
        <taxon>Pterygota</taxon>
        <taxon>Neoptera</taxon>
        <taxon>Endopterygota</taxon>
        <taxon>Coleoptera</taxon>
        <taxon>Polyphaga</taxon>
        <taxon>Cucujiformia</taxon>
        <taxon>Chrysomeloidea</taxon>
        <taxon>Chrysomelidae</taxon>
        <taxon>Galerucinae</taxon>
        <taxon>Diabroticina</taxon>
        <taxon>Diabroticites</taxon>
        <taxon>Diabrotica</taxon>
    </lineage>
</organism>
<dbReference type="InParanoid" id="A0A6P7FBI8"/>
<dbReference type="SUPFAM" id="SSF53098">
    <property type="entry name" value="Ribonuclease H-like"/>
    <property type="match status" value="1"/>
</dbReference>
<gene>
    <name evidence="2" type="primary">LOC114328588</name>
</gene>
<dbReference type="GO" id="GO:0004523">
    <property type="term" value="F:RNA-DNA hybrid ribonuclease activity"/>
    <property type="evidence" value="ECO:0007669"/>
    <property type="project" value="InterPro"/>
</dbReference>
<dbReference type="Gene3D" id="3.30.420.10">
    <property type="entry name" value="Ribonuclease H-like superfamily/Ribonuclease H"/>
    <property type="match status" value="1"/>
</dbReference>
<reference evidence="2" key="1">
    <citation type="submission" date="2025-08" db="UniProtKB">
        <authorList>
            <consortium name="RefSeq"/>
        </authorList>
    </citation>
    <scope>IDENTIFICATION</scope>
    <source>
        <tissue evidence="2">Whole insect</tissue>
    </source>
</reference>
<name>A0A6P7FBI8_DIAVI</name>
<dbReference type="AlphaFoldDB" id="A0A6P7FBI8"/>
<dbReference type="PROSITE" id="PS50879">
    <property type="entry name" value="RNASE_H_1"/>
    <property type="match status" value="1"/>
</dbReference>
<protein>
    <submittedName>
        <fullName evidence="2">Uncharacterized protein LOC114328588</fullName>
    </submittedName>
</protein>
<sequence>MAFRNTSPHNSALKRPISVDKSEFFDMLEPLEINIPVYHENLLISKNTLSACIANLPDFLEIYTDASKQNDGTGCAFYIPSANIQEKFKLNSSTSIFSAEAIGIIKACEYIEKSKLKKIHLLSDSLSVLKCIANPINVVATDINPFIKELKLKIHKLRKSHYELKFTWVKAHIGLRGNEVVDSLAKESVTTGQYMENNLGAQEYLTISKRNFKEKWELHWKKYCGNCPTRYTLLHSSIPTVLWHQEYDFTRNDIVTICRLKFGHASFPQHLYRIGVVNTELCETCNVVSDLDHIFYACSKFEIQRQEFINSLLLQNLYPPFNLLHLLSLNMYQVYKIILKFIKMCNLKL</sequence>
<dbReference type="CDD" id="cd09276">
    <property type="entry name" value="Rnase_HI_RT_non_LTR"/>
    <property type="match status" value="1"/>
</dbReference>
<evidence type="ECO:0000313" key="2">
    <source>
        <dbReference type="RefSeq" id="XP_028133274.1"/>
    </source>
</evidence>
<dbReference type="InterPro" id="IPR002156">
    <property type="entry name" value="RNaseH_domain"/>
</dbReference>
<dbReference type="InterPro" id="IPR012337">
    <property type="entry name" value="RNaseH-like_sf"/>
</dbReference>
<dbReference type="RefSeq" id="XP_028133274.1">
    <property type="nucleotide sequence ID" value="XM_028277473.1"/>
</dbReference>
<accession>A0A6P7FBI8</accession>
<dbReference type="InterPro" id="IPR036397">
    <property type="entry name" value="RNaseH_sf"/>
</dbReference>
<dbReference type="GO" id="GO:0003676">
    <property type="term" value="F:nucleic acid binding"/>
    <property type="evidence" value="ECO:0007669"/>
    <property type="project" value="InterPro"/>
</dbReference>
<feature type="domain" description="RNase H type-1" evidence="1">
    <location>
        <begin position="56"/>
        <end position="190"/>
    </location>
</feature>
<proteinExistence type="predicted"/>
<dbReference type="Pfam" id="PF00075">
    <property type="entry name" value="RNase_H"/>
    <property type="match status" value="1"/>
</dbReference>